<evidence type="ECO:0008006" key="4">
    <source>
        <dbReference type="Google" id="ProtNLM"/>
    </source>
</evidence>
<protein>
    <recommendedName>
        <fullName evidence="4">Lipoprotein</fullName>
    </recommendedName>
</protein>
<accession>A0A221ME72</accession>
<dbReference type="AlphaFoldDB" id="A0A221ME72"/>
<sequence>MKKCILLFGLLLLLIACQNEEQVIVKKKNVAPTTKENPELVEQSSKDEVDEMVEFILPEEKVMINLEMVPILNAYLSAAKDRAKAVESMHLRPVPYDNGHLYLLKFSCVNESCSYLLLNKNEGNQAYLVADLAQSSKITLSPDSTKILLQFNRVDSTLSNLVVINILEWELLPLRNATNEMELLDYRWPILTSEWIDNQTVSISIPALDEPSSNLLAEWNESGGATQEITLTTN</sequence>
<reference evidence="2 3" key="1">
    <citation type="journal article" date="2003" name="Int. J. Syst. Evol. Microbiol.">
        <title>Virgibacillus carmonensis sp. nov., Virgibacillus necropolis sp. nov. and Virgibacillus picturae sp. nov., three novel species isolated from deteriorated mural paintings, transfer of the species of the genus salibacillus to Virgibacillus, as Virgibacillus marismortui comb. nov. and Virgibacillus salexigens comb. nov., and emended description of the genus Virgibacillus.</title>
        <authorList>
            <person name="Heyrman J."/>
            <person name="Logan N.A."/>
            <person name="Busse H.J."/>
            <person name="Balcaen A."/>
            <person name="Lebbe L."/>
            <person name="Rodriguez-Diaz M."/>
            <person name="Swings J."/>
            <person name="De Vos P."/>
        </authorList>
    </citation>
    <scope>NUCLEOTIDE SEQUENCE [LARGE SCALE GENOMIC DNA]</scope>
    <source>
        <strain evidence="2 3">LMG 19488</strain>
    </source>
</reference>
<organism evidence="2 3">
    <name type="scientific">Virgibacillus necropolis</name>
    <dbReference type="NCBI Taxonomy" id="163877"/>
    <lineage>
        <taxon>Bacteria</taxon>
        <taxon>Bacillati</taxon>
        <taxon>Bacillota</taxon>
        <taxon>Bacilli</taxon>
        <taxon>Bacillales</taxon>
        <taxon>Bacillaceae</taxon>
        <taxon>Virgibacillus</taxon>
    </lineage>
</organism>
<proteinExistence type="predicted"/>
<name>A0A221ME72_9BACI</name>
<dbReference type="PROSITE" id="PS51257">
    <property type="entry name" value="PROKAR_LIPOPROTEIN"/>
    <property type="match status" value="1"/>
</dbReference>
<dbReference type="RefSeq" id="WP_089532784.1">
    <property type="nucleotide sequence ID" value="NZ_CP022437.1"/>
</dbReference>
<dbReference type="Proteomes" id="UP000204391">
    <property type="component" value="Chromosome"/>
</dbReference>
<dbReference type="EMBL" id="CP022437">
    <property type="protein sequence ID" value="ASN05937.1"/>
    <property type="molecule type" value="Genomic_DNA"/>
</dbReference>
<evidence type="ECO:0000313" key="2">
    <source>
        <dbReference type="EMBL" id="ASN05937.1"/>
    </source>
</evidence>
<dbReference type="OrthoDB" id="2829902at2"/>
<feature type="signal peptide" evidence="1">
    <location>
        <begin position="1"/>
        <end position="21"/>
    </location>
</feature>
<evidence type="ECO:0000256" key="1">
    <source>
        <dbReference type="SAM" id="SignalP"/>
    </source>
</evidence>
<keyword evidence="3" id="KW-1185">Reference proteome</keyword>
<evidence type="ECO:0000313" key="3">
    <source>
        <dbReference type="Proteomes" id="UP000204391"/>
    </source>
</evidence>
<gene>
    <name evidence="2" type="ORF">CFK40_13390</name>
</gene>
<keyword evidence="1" id="KW-0732">Signal</keyword>
<dbReference type="KEGG" id="vne:CFK40_13390"/>
<feature type="chain" id="PRO_5039596028" description="Lipoprotein" evidence="1">
    <location>
        <begin position="22"/>
        <end position="234"/>
    </location>
</feature>